<accession>F4L516</accession>
<sequence length="295" mass="33323">MAANISHLKVMGQSAALADDTILRWLPKQQLWVDPTRLNQLSGENGLRIIILPGSFVDHYGKIVTEKISLELVEIVHKAGMLLAARPTTSRDGVFESAGMFSLTAKKGTELLELIKPIHIEWPINTLHTRPAALQMVTLAPASTRPFSTQAEQDWIPFFNKPSPVLKLQGQRWLKFDIDRLGWFSAQQPLAREGLKSMLSVRYQDQGFEHKQAFLVFRNHQAVVKLFPYENKFCAFNIPRRAAACVVMLGVKNGRYYLGHTCFDGHYASNLALKLDEVEAEMVPQLIYALINLQK</sequence>
<dbReference type="Proteomes" id="UP000008461">
    <property type="component" value="Chromosome"/>
</dbReference>
<name>F4L516_HALH1</name>
<reference evidence="1 2" key="1">
    <citation type="journal article" date="2011" name="Stand. Genomic Sci.">
        <title>Complete genome sequence of Haliscomenobacter hydrossis type strain (O).</title>
        <authorList>
            <consortium name="US DOE Joint Genome Institute (JGI-PGF)"/>
            <person name="Daligault H."/>
            <person name="Lapidus A."/>
            <person name="Zeytun A."/>
            <person name="Nolan M."/>
            <person name="Lucas S."/>
            <person name="Del Rio T.G."/>
            <person name="Tice H."/>
            <person name="Cheng J.F."/>
            <person name="Tapia R."/>
            <person name="Han C."/>
            <person name="Goodwin L."/>
            <person name="Pitluck S."/>
            <person name="Liolios K."/>
            <person name="Pagani I."/>
            <person name="Ivanova N."/>
            <person name="Huntemann M."/>
            <person name="Mavromatis K."/>
            <person name="Mikhailova N."/>
            <person name="Pati A."/>
            <person name="Chen A."/>
            <person name="Palaniappan K."/>
            <person name="Land M."/>
            <person name="Hauser L."/>
            <person name="Brambilla E.M."/>
            <person name="Rohde M."/>
            <person name="Verbarg S."/>
            <person name="Goker M."/>
            <person name="Bristow J."/>
            <person name="Eisen J.A."/>
            <person name="Markowitz V."/>
            <person name="Hugenholtz P."/>
            <person name="Kyrpides N.C."/>
            <person name="Klenk H.P."/>
            <person name="Woyke T."/>
        </authorList>
    </citation>
    <scope>NUCLEOTIDE SEQUENCE [LARGE SCALE GENOMIC DNA]</scope>
    <source>
        <strain evidence="2">ATCC 27775 / DSM 1100 / LMG 10767 / O</strain>
    </source>
</reference>
<dbReference type="RefSeq" id="WP_013763297.1">
    <property type="nucleotide sequence ID" value="NC_015510.1"/>
</dbReference>
<reference key="2">
    <citation type="submission" date="2011-04" db="EMBL/GenBank/DDBJ databases">
        <title>Complete sequence of chromosome of Haliscomenobacter hydrossis DSM 1100.</title>
        <authorList>
            <consortium name="US DOE Joint Genome Institute (JGI-PGF)"/>
            <person name="Lucas S."/>
            <person name="Han J."/>
            <person name="Lapidus A."/>
            <person name="Bruce D."/>
            <person name="Goodwin L."/>
            <person name="Pitluck S."/>
            <person name="Peters L."/>
            <person name="Kyrpides N."/>
            <person name="Mavromatis K."/>
            <person name="Ivanova N."/>
            <person name="Ovchinnikova G."/>
            <person name="Pagani I."/>
            <person name="Daligault H."/>
            <person name="Detter J.C."/>
            <person name="Han C."/>
            <person name="Land M."/>
            <person name="Hauser L."/>
            <person name="Markowitz V."/>
            <person name="Cheng J.-F."/>
            <person name="Hugenholtz P."/>
            <person name="Woyke T."/>
            <person name="Wu D."/>
            <person name="Verbarg S."/>
            <person name="Frueling A."/>
            <person name="Brambilla E."/>
            <person name="Klenk H.-P."/>
            <person name="Eisen J.A."/>
        </authorList>
    </citation>
    <scope>NUCLEOTIDE SEQUENCE</scope>
    <source>
        <strain>DSM 1100</strain>
    </source>
</reference>
<dbReference type="EMBL" id="CP002691">
    <property type="protein sequence ID" value="AEE48737.1"/>
    <property type="molecule type" value="Genomic_DNA"/>
</dbReference>
<proteinExistence type="predicted"/>
<evidence type="ECO:0000313" key="1">
    <source>
        <dbReference type="EMBL" id="AEE48737.1"/>
    </source>
</evidence>
<organism evidence="1 2">
    <name type="scientific">Haliscomenobacter hydrossis (strain ATCC 27775 / DSM 1100 / LMG 10767 / O)</name>
    <dbReference type="NCBI Taxonomy" id="760192"/>
    <lineage>
        <taxon>Bacteria</taxon>
        <taxon>Pseudomonadati</taxon>
        <taxon>Bacteroidota</taxon>
        <taxon>Saprospiria</taxon>
        <taxon>Saprospirales</taxon>
        <taxon>Haliscomenobacteraceae</taxon>
        <taxon>Haliscomenobacter</taxon>
    </lineage>
</organism>
<dbReference type="AlphaFoldDB" id="F4L516"/>
<evidence type="ECO:0000313" key="2">
    <source>
        <dbReference type="Proteomes" id="UP000008461"/>
    </source>
</evidence>
<dbReference type="HOGENOM" id="CLU_942554_0_0_10"/>
<dbReference type="KEGG" id="hhy:Halhy_0832"/>
<keyword evidence="2" id="KW-1185">Reference proteome</keyword>
<protein>
    <submittedName>
        <fullName evidence="1">Uncharacterized protein</fullName>
    </submittedName>
</protein>
<gene>
    <name evidence="1" type="ordered locus">Halhy_0832</name>
</gene>